<proteinExistence type="predicted"/>
<dbReference type="GO" id="GO:0046872">
    <property type="term" value="F:metal ion binding"/>
    <property type="evidence" value="ECO:0007669"/>
    <property type="project" value="UniProtKB-KW"/>
</dbReference>
<dbReference type="SUPFAM" id="SSF144052">
    <property type="entry name" value="Thermophilic metalloprotease-like"/>
    <property type="match status" value="1"/>
</dbReference>
<dbReference type="Pfam" id="PF02073">
    <property type="entry name" value="Peptidase_M29"/>
    <property type="match status" value="1"/>
</dbReference>
<dbReference type="InterPro" id="IPR052170">
    <property type="entry name" value="M29_Exopeptidase"/>
</dbReference>
<dbReference type="Proteomes" id="UP000823936">
    <property type="component" value="Unassembled WGS sequence"/>
</dbReference>
<name>A0A9D1PRE7_9SPIO</name>
<organism evidence="2 3">
    <name type="scientific">Candidatus Ornithospirochaeta avicola</name>
    <dbReference type="NCBI Taxonomy" id="2840896"/>
    <lineage>
        <taxon>Bacteria</taxon>
        <taxon>Pseudomonadati</taxon>
        <taxon>Spirochaetota</taxon>
        <taxon>Spirochaetia</taxon>
        <taxon>Spirochaetales</taxon>
        <taxon>Spirochaetaceae</taxon>
        <taxon>Spirochaetaceae incertae sedis</taxon>
        <taxon>Candidatus Ornithospirochaeta</taxon>
    </lineage>
</organism>
<dbReference type="PANTHER" id="PTHR34448:SF1">
    <property type="entry name" value="BLL6088 PROTEIN"/>
    <property type="match status" value="1"/>
</dbReference>
<keyword evidence="2" id="KW-0378">Hydrolase</keyword>
<accession>A0A9D1PRE7</accession>
<protein>
    <submittedName>
        <fullName evidence="2">Aminopeptidase</fullName>
    </submittedName>
</protein>
<comment type="caution">
    <text evidence="2">The sequence shown here is derived from an EMBL/GenBank/DDBJ whole genome shotgun (WGS) entry which is preliminary data.</text>
</comment>
<reference evidence="2" key="1">
    <citation type="journal article" date="2021" name="PeerJ">
        <title>Extensive microbial diversity within the chicken gut microbiome revealed by metagenomics and culture.</title>
        <authorList>
            <person name="Gilroy R."/>
            <person name="Ravi A."/>
            <person name="Getino M."/>
            <person name="Pursley I."/>
            <person name="Horton D.L."/>
            <person name="Alikhan N.F."/>
            <person name="Baker D."/>
            <person name="Gharbi K."/>
            <person name="Hall N."/>
            <person name="Watson M."/>
            <person name="Adriaenssens E.M."/>
            <person name="Foster-Nyarko E."/>
            <person name="Jarju S."/>
            <person name="Secka A."/>
            <person name="Antonio M."/>
            <person name="Oren A."/>
            <person name="Chaudhuri R.R."/>
            <person name="La Ragione R."/>
            <person name="Hildebrand F."/>
            <person name="Pallen M.J."/>
        </authorList>
    </citation>
    <scope>NUCLEOTIDE SEQUENCE</scope>
    <source>
        <strain evidence="2">Gambia11-129</strain>
    </source>
</reference>
<dbReference type="AlphaFoldDB" id="A0A9D1PRE7"/>
<dbReference type="EMBL" id="DXHU01000002">
    <property type="protein sequence ID" value="HIV98209.1"/>
    <property type="molecule type" value="Genomic_DNA"/>
</dbReference>
<sequence length="386" mass="44051">MNAFYELYASVILFSALGIKKDDVLAINTSESNLEFARILARKAKEATDNGSYLMIITDDKKASEVTEIYSDHIIEKSPTLFVYLMDYEEYEKIEDFSLSLSARKLMEYRQLSNPVNLSLPLLPFATVPLPSKKWSALLGEDENLSSVIISDLLSLGEENPVKANNEIKELISYDLEMLNRNKNRRCHMYSDDGLTDFYFSFDENTSFSSQMLVSKDGRTFIPSIAAQSYFRAIEKNSANGRIHSTGFFMLFGKEFENIDLYYENGKLVSFSSSEELERYFSFYISQDEDASLPAELIVAEENNRFSSIPYFAYPEWDKNRSVHITLGSARCESYCLSEDEEDKIKSPSSLITLSLPLSSSDLFIEVFDDENESQLIFSDGMIENN</sequence>
<dbReference type="InterPro" id="IPR000787">
    <property type="entry name" value="Peptidase_M29"/>
</dbReference>
<dbReference type="GO" id="GO:0006508">
    <property type="term" value="P:proteolysis"/>
    <property type="evidence" value="ECO:0007669"/>
    <property type="project" value="InterPro"/>
</dbReference>
<reference evidence="2" key="2">
    <citation type="submission" date="2021-04" db="EMBL/GenBank/DDBJ databases">
        <authorList>
            <person name="Gilroy R."/>
        </authorList>
    </citation>
    <scope>NUCLEOTIDE SEQUENCE</scope>
    <source>
        <strain evidence="2">Gambia11-129</strain>
    </source>
</reference>
<keyword evidence="2" id="KW-0645">Protease</keyword>
<evidence type="ECO:0000313" key="3">
    <source>
        <dbReference type="Proteomes" id="UP000823936"/>
    </source>
</evidence>
<gene>
    <name evidence="2" type="ORF">IAB12_00290</name>
</gene>
<keyword evidence="1" id="KW-0479">Metal-binding</keyword>
<evidence type="ECO:0000256" key="1">
    <source>
        <dbReference type="ARBA" id="ARBA00022723"/>
    </source>
</evidence>
<dbReference type="PANTHER" id="PTHR34448">
    <property type="entry name" value="AMINOPEPTIDASE"/>
    <property type="match status" value="1"/>
</dbReference>
<evidence type="ECO:0000313" key="2">
    <source>
        <dbReference type="EMBL" id="HIV98209.1"/>
    </source>
</evidence>
<dbReference type="GO" id="GO:0004177">
    <property type="term" value="F:aminopeptidase activity"/>
    <property type="evidence" value="ECO:0007669"/>
    <property type="project" value="UniProtKB-KW"/>
</dbReference>
<keyword evidence="2" id="KW-0031">Aminopeptidase</keyword>